<dbReference type="PROSITE" id="PS50967">
    <property type="entry name" value="HRDC"/>
    <property type="match status" value="1"/>
</dbReference>
<dbReference type="Gene3D" id="1.10.150.80">
    <property type="entry name" value="HRDC domain"/>
    <property type="match status" value="1"/>
</dbReference>
<dbReference type="GO" id="GO:0006139">
    <property type="term" value="P:nucleobase-containing compound metabolic process"/>
    <property type="evidence" value="ECO:0007669"/>
    <property type="project" value="InterPro"/>
</dbReference>
<dbReference type="RefSeq" id="WP_119324555.1">
    <property type="nucleotide sequence ID" value="NZ_AP025739.1"/>
</dbReference>
<dbReference type="SMART" id="SM00474">
    <property type="entry name" value="35EXOc"/>
    <property type="match status" value="1"/>
</dbReference>
<dbReference type="InterPro" id="IPR012337">
    <property type="entry name" value="RNaseH-like_sf"/>
</dbReference>
<gene>
    <name evidence="1" type="primary">rnd</name>
    <name evidence="1" type="ORF">CCAX7_39860</name>
</gene>
<dbReference type="AlphaFoldDB" id="A0A402D520"/>
<dbReference type="CDD" id="cd06142">
    <property type="entry name" value="RNaseD_exo"/>
    <property type="match status" value="1"/>
</dbReference>
<accession>A0A402D520</accession>
<proteinExistence type="predicted"/>
<dbReference type="Pfam" id="PF01612">
    <property type="entry name" value="DNA_pol_A_exo1"/>
    <property type="match status" value="1"/>
</dbReference>
<evidence type="ECO:0000313" key="1">
    <source>
        <dbReference type="EMBL" id="BDI31935.1"/>
    </source>
</evidence>
<dbReference type="PANTHER" id="PTHR47649:SF1">
    <property type="entry name" value="RIBONUCLEASE D"/>
    <property type="match status" value="1"/>
</dbReference>
<protein>
    <submittedName>
        <fullName evidence="1">Ribonuclease D</fullName>
    </submittedName>
</protein>
<dbReference type="InterPro" id="IPR002562">
    <property type="entry name" value="3'-5'_exonuclease_dom"/>
</dbReference>
<dbReference type="SUPFAM" id="SSF53098">
    <property type="entry name" value="Ribonuclease H-like"/>
    <property type="match status" value="1"/>
</dbReference>
<sequence>MANSTEHFERPMVKTQEDLLALVADLRAAGRFALDTEFLAERTYVPRLCLIQVATDDFIALIDSIAVPSLDPFWELVNDPDIVKVLHAAREDLRLSYYGSRGLPQNVFDTQVAAGLIGLPQYPLSYARLVEALAGVRLGKTETRSEWDRRPLSPEQLKYARDDVRYLLPIADKLGAMLTKIGRRGWLDEEMARFSTAIAYEPDPNAAYQRIRGPRSGLTARPTALLRSVAAWREREAAARDMSARLVLKDEVVTELALRPPRRITDFVKVRGFPIGEETTIGPDILAALDAARAIKDEDLPEPLAGQDDETPQQRVMTDLTAAMGAALCLARGIAPELALTRASASLLVRGNPAATLLAGWRYEAIGRELQSFVTGASPALISVINAALAVKIEVPAKDASEAGNE</sequence>
<dbReference type="InterPro" id="IPR051086">
    <property type="entry name" value="RNase_D-like"/>
</dbReference>
<reference evidence="1 2" key="1">
    <citation type="journal article" date="2019" name="Int. J. Syst. Evol. Microbiol.">
        <title>Capsulimonas corticalis gen. nov., sp. nov., an aerobic capsulated bacterium, of a novel bacterial order, Capsulimonadales ord. nov., of the class Armatimonadia of the phylum Armatimonadetes.</title>
        <authorList>
            <person name="Li J."/>
            <person name="Kudo C."/>
            <person name="Tonouchi A."/>
        </authorList>
    </citation>
    <scope>NUCLEOTIDE SEQUENCE [LARGE SCALE GENOMIC DNA]</scope>
    <source>
        <strain evidence="1 2">AX-7</strain>
    </source>
</reference>
<dbReference type="Proteomes" id="UP000287394">
    <property type="component" value="Chromosome"/>
</dbReference>
<dbReference type="PANTHER" id="PTHR47649">
    <property type="entry name" value="RIBONUCLEASE D"/>
    <property type="match status" value="1"/>
</dbReference>
<dbReference type="InterPro" id="IPR036397">
    <property type="entry name" value="RNaseH_sf"/>
</dbReference>
<dbReference type="SUPFAM" id="SSF47819">
    <property type="entry name" value="HRDC-like"/>
    <property type="match status" value="1"/>
</dbReference>
<dbReference type="InterPro" id="IPR044876">
    <property type="entry name" value="HRDC_dom_sf"/>
</dbReference>
<dbReference type="OrthoDB" id="9800549at2"/>
<dbReference type="InterPro" id="IPR010997">
    <property type="entry name" value="HRDC-like_sf"/>
</dbReference>
<dbReference type="GO" id="GO:0003676">
    <property type="term" value="F:nucleic acid binding"/>
    <property type="evidence" value="ECO:0007669"/>
    <property type="project" value="InterPro"/>
</dbReference>
<dbReference type="Pfam" id="PF00570">
    <property type="entry name" value="HRDC"/>
    <property type="match status" value="1"/>
</dbReference>
<organism evidence="1 2">
    <name type="scientific">Capsulimonas corticalis</name>
    <dbReference type="NCBI Taxonomy" id="2219043"/>
    <lineage>
        <taxon>Bacteria</taxon>
        <taxon>Bacillati</taxon>
        <taxon>Armatimonadota</taxon>
        <taxon>Armatimonadia</taxon>
        <taxon>Capsulimonadales</taxon>
        <taxon>Capsulimonadaceae</taxon>
        <taxon>Capsulimonas</taxon>
    </lineage>
</organism>
<dbReference type="InterPro" id="IPR002121">
    <property type="entry name" value="HRDC_dom"/>
</dbReference>
<evidence type="ECO:0000313" key="2">
    <source>
        <dbReference type="Proteomes" id="UP000287394"/>
    </source>
</evidence>
<dbReference type="GO" id="GO:0008408">
    <property type="term" value="F:3'-5' exonuclease activity"/>
    <property type="evidence" value="ECO:0007669"/>
    <property type="project" value="InterPro"/>
</dbReference>
<name>A0A402D520_9BACT</name>
<dbReference type="KEGG" id="ccot:CCAX7_39860"/>
<dbReference type="Gene3D" id="3.30.420.10">
    <property type="entry name" value="Ribonuclease H-like superfamily/Ribonuclease H"/>
    <property type="match status" value="1"/>
</dbReference>
<dbReference type="GO" id="GO:0000166">
    <property type="term" value="F:nucleotide binding"/>
    <property type="evidence" value="ECO:0007669"/>
    <property type="project" value="InterPro"/>
</dbReference>
<keyword evidence="2" id="KW-1185">Reference proteome</keyword>
<dbReference type="EMBL" id="AP025739">
    <property type="protein sequence ID" value="BDI31935.1"/>
    <property type="molecule type" value="Genomic_DNA"/>
</dbReference>